<dbReference type="EMBL" id="WIXE01003481">
    <property type="protein sequence ID" value="KAK5983925.1"/>
    <property type="molecule type" value="Genomic_DNA"/>
</dbReference>
<dbReference type="Proteomes" id="UP001331761">
    <property type="component" value="Unassembled WGS sequence"/>
</dbReference>
<gene>
    <name evidence="1" type="ORF">GCK32_013096</name>
</gene>
<organism evidence="1 2">
    <name type="scientific">Trichostrongylus colubriformis</name>
    <name type="common">Black scour worm</name>
    <dbReference type="NCBI Taxonomy" id="6319"/>
    <lineage>
        <taxon>Eukaryota</taxon>
        <taxon>Metazoa</taxon>
        <taxon>Ecdysozoa</taxon>
        <taxon>Nematoda</taxon>
        <taxon>Chromadorea</taxon>
        <taxon>Rhabditida</taxon>
        <taxon>Rhabditina</taxon>
        <taxon>Rhabditomorpha</taxon>
        <taxon>Strongyloidea</taxon>
        <taxon>Trichostrongylidae</taxon>
        <taxon>Trichostrongylus</taxon>
    </lineage>
</organism>
<evidence type="ECO:0000313" key="2">
    <source>
        <dbReference type="Proteomes" id="UP001331761"/>
    </source>
</evidence>
<reference evidence="1 2" key="1">
    <citation type="submission" date="2019-10" db="EMBL/GenBank/DDBJ databases">
        <title>Assembly and Annotation for the nematode Trichostrongylus colubriformis.</title>
        <authorList>
            <person name="Martin J."/>
        </authorList>
    </citation>
    <scope>NUCLEOTIDE SEQUENCE [LARGE SCALE GENOMIC DNA]</scope>
    <source>
        <strain evidence="1">G859</strain>
        <tissue evidence="1">Whole worm</tissue>
    </source>
</reference>
<keyword evidence="2" id="KW-1185">Reference proteome</keyword>
<sequence>MEFCLEENHYSDEMSAASASAYSWTDSDEVITVGNAEDIYNEIDDVATAILDRSVDEGVGESDLSTASKYKKRQQ</sequence>
<accession>A0AAN8FTM5</accession>
<dbReference type="AlphaFoldDB" id="A0AAN8FTM5"/>
<name>A0AAN8FTM5_TRICO</name>
<proteinExistence type="predicted"/>
<comment type="caution">
    <text evidence="1">The sequence shown here is derived from an EMBL/GenBank/DDBJ whole genome shotgun (WGS) entry which is preliminary data.</text>
</comment>
<evidence type="ECO:0000313" key="1">
    <source>
        <dbReference type="EMBL" id="KAK5983925.1"/>
    </source>
</evidence>
<protein>
    <submittedName>
        <fullName evidence="1">Uncharacterized protein</fullName>
    </submittedName>
</protein>